<dbReference type="InterPro" id="IPR036249">
    <property type="entry name" value="Thioredoxin-like_sf"/>
</dbReference>
<comment type="caution">
    <text evidence="2">The sequence shown here is derived from an EMBL/GenBank/DDBJ whole genome shotgun (WGS) entry which is preliminary data.</text>
</comment>
<keyword evidence="3" id="KW-1185">Reference proteome</keyword>
<proteinExistence type="predicted"/>
<dbReference type="InterPro" id="IPR051548">
    <property type="entry name" value="Grx-like_ET"/>
</dbReference>
<dbReference type="GO" id="GO:0045454">
    <property type="term" value="P:cell redox homeostasis"/>
    <property type="evidence" value="ECO:0007669"/>
    <property type="project" value="TreeGrafter"/>
</dbReference>
<dbReference type="Gene3D" id="3.40.30.10">
    <property type="entry name" value="Glutaredoxin"/>
    <property type="match status" value="1"/>
</dbReference>
<feature type="domain" description="Glutaredoxin" evidence="1">
    <location>
        <begin position="4"/>
        <end position="62"/>
    </location>
</feature>
<evidence type="ECO:0000259" key="1">
    <source>
        <dbReference type="Pfam" id="PF00462"/>
    </source>
</evidence>
<evidence type="ECO:0000313" key="3">
    <source>
        <dbReference type="Proteomes" id="UP001157946"/>
    </source>
</evidence>
<protein>
    <submittedName>
        <fullName evidence="2">Ribonucleoside-diphosphate reductase class Ib glutaredoxin subunit</fullName>
    </submittedName>
</protein>
<evidence type="ECO:0000313" key="2">
    <source>
        <dbReference type="EMBL" id="SMP00587.1"/>
    </source>
</evidence>
<accession>A0AA46ACR5</accession>
<reference evidence="2" key="1">
    <citation type="submission" date="2017-05" db="EMBL/GenBank/DDBJ databases">
        <authorList>
            <person name="Varghese N."/>
            <person name="Submissions S."/>
        </authorList>
    </citation>
    <scope>NUCLEOTIDE SEQUENCE</scope>
    <source>
        <strain evidence="2">DSM 45262</strain>
    </source>
</reference>
<dbReference type="SUPFAM" id="SSF52833">
    <property type="entry name" value="Thioredoxin-like"/>
    <property type="match status" value="1"/>
</dbReference>
<dbReference type="PANTHER" id="PTHR34386:SF1">
    <property type="entry name" value="GLUTAREDOXIN-LIKE PROTEIN NRDH"/>
    <property type="match status" value="1"/>
</dbReference>
<dbReference type="EMBL" id="FXTU01000001">
    <property type="protein sequence ID" value="SMP00587.1"/>
    <property type="molecule type" value="Genomic_DNA"/>
</dbReference>
<sequence>MMAVIVYSRPHCIECNVLKRFLNDYQIPYETRDCSENPQYMEEVKQMGFLGVPVTVVNGQAIHGLQPDAILKALKEEND</sequence>
<name>A0AA46ACR5_9BACL</name>
<dbReference type="PANTHER" id="PTHR34386">
    <property type="entry name" value="GLUTAREDOXIN"/>
    <property type="match status" value="1"/>
</dbReference>
<gene>
    <name evidence="2" type="ORF">SAMN06265361_101121</name>
</gene>
<dbReference type="GO" id="GO:0009055">
    <property type="term" value="F:electron transfer activity"/>
    <property type="evidence" value="ECO:0007669"/>
    <property type="project" value="TreeGrafter"/>
</dbReference>
<dbReference type="Pfam" id="PF00462">
    <property type="entry name" value="Glutaredoxin"/>
    <property type="match status" value="1"/>
</dbReference>
<dbReference type="Proteomes" id="UP001157946">
    <property type="component" value="Unassembled WGS sequence"/>
</dbReference>
<organism evidence="2 3">
    <name type="scientific">Laceyella tengchongensis</name>
    <dbReference type="NCBI Taxonomy" id="574699"/>
    <lineage>
        <taxon>Bacteria</taxon>
        <taxon>Bacillati</taxon>
        <taxon>Bacillota</taxon>
        <taxon>Bacilli</taxon>
        <taxon>Bacillales</taxon>
        <taxon>Thermoactinomycetaceae</taxon>
        <taxon>Laceyella</taxon>
    </lineage>
</organism>
<dbReference type="CDD" id="cd02976">
    <property type="entry name" value="NrdH"/>
    <property type="match status" value="1"/>
</dbReference>
<dbReference type="InterPro" id="IPR002109">
    <property type="entry name" value="Glutaredoxin"/>
</dbReference>
<dbReference type="PROSITE" id="PS51354">
    <property type="entry name" value="GLUTAREDOXIN_2"/>
    <property type="match status" value="1"/>
</dbReference>
<dbReference type="AlphaFoldDB" id="A0AA46ACR5"/>